<proteinExistence type="predicted"/>
<protein>
    <recommendedName>
        <fullName evidence="4">RND transporter</fullName>
    </recommendedName>
</protein>
<feature type="transmembrane region" description="Helical" evidence="1">
    <location>
        <begin position="110"/>
        <end position="131"/>
    </location>
</feature>
<accession>A0A1T4XJN6</accession>
<keyword evidence="1" id="KW-1133">Transmembrane helix</keyword>
<evidence type="ECO:0000313" key="2">
    <source>
        <dbReference type="EMBL" id="SKA89750.1"/>
    </source>
</evidence>
<feature type="transmembrane region" description="Helical" evidence="1">
    <location>
        <begin position="12"/>
        <end position="31"/>
    </location>
</feature>
<evidence type="ECO:0008006" key="4">
    <source>
        <dbReference type="Google" id="ProtNLM"/>
    </source>
</evidence>
<dbReference type="EMBL" id="FUYJ01000001">
    <property type="protein sequence ID" value="SKA89750.1"/>
    <property type="molecule type" value="Genomic_DNA"/>
</dbReference>
<feature type="transmembrane region" description="Helical" evidence="1">
    <location>
        <begin position="51"/>
        <end position="71"/>
    </location>
</feature>
<organism evidence="2 3">
    <name type="scientific">Sporosarcina newyorkensis</name>
    <dbReference type="NCBI Taxonomy" id="759851"/>
    <lineage>
        <taxon>Bacteria</taxon>
        <taxon>Bacillati</taxon>
        <taxon>Bacillota</taxon>
        <taxon>Bacilli</taxon>
        <taxon>Bacillales</taxon>
        <taxon>Caryophanaceae</taxon>
        <taxon>Sporosarcina</taxon>
    </lineage>
</organism>
<dbReference type="Proteomes" id="UP000190042">
    <property type="component" value="Unassembled WGS sequence"/>
</dbReference>
<keyword evidence="3" id="KW-1185">Reference proteome</keyword>
<evidence type="ECO:0000256" key="1">
    <source>
        <dbReference type="SAM" id="Phobius"/>
    </source>
</evidence>
<feature type="transmembrane region" description="Helical" evidence="1">
    <location>
        <begin position="83"/>
        <end position="104"/>
    </location>
</feature>
<keyword evidence="1" id="KW-0472">Membrane</keyword>
<sequence length="142" mass="15944">MINKRILKTINWFVFISLVLIGVITAVFAFLDINSTSHSFDADQSRAEFRWSSIHTAFSVVLILLLTFLGLGWKRLFPFNVPIALIIAGLLYSLFFLTFTVGWVGMVGLLGLAIAIVVGMILIIVYSVYLLNEKRKRSSNNT</sequence>
<name>A0A1T4XJN6_9BACL</name>
<dbReference type="AlphaFoldDB" id="A0A1T4XJN6"/>
<keyword evidence="1" id="KW-0812">Transmembrane</keyword>
<evidence type="ECO:0000313" key="3">
    <source>
        <dbReference type="Proteomes" id="UP000190042"/>
    </source>
</evidence>
<dbReference type="RefSeq" id="WP_078816669.1">
    <property type="nucleotide sequence ID" value="NZ_FUYJ01000001.1"/>
</dbReference>
<gene>
    <name evidence="2" type="ORF">SAMN04244570_0877</name>
</gene>
<reference evidence="3" key="1">
    <citation type="submission" date="2017-02" db="EMBL/GenBank/DDBJ databases">
        <authorList>
            <person name="Varghese N."/>
            <person name="Submissions S."/>
        </authorList>
    </citation>
    <scope>NUCLEOTIDE SEQUENCE [LARGE SCALE GENOMIC DNA]</scope>
    <source>
        <strain evidence="3">DSM 23966</strain>
    </source>
</reference>